<dbReference type="EMBL" id="JAWDGP010006302">
    <property type="protein sequence ID" value="KAK3743544.1"/>
    <property type="molecule type" value="Genomic_DNA"/>
</dbReference>
<dbReference type="Proteomes" id="UP001283361">
    <property type="component" value="Unassembled WGS sequence"/>
</dbReference>
<name>A0AAE0YF88_9GAST</name>
<sequence>MHNSFTDIRDSSKGRLLGVSRSIEVNGKRELKTCALVTFHRSGDHQINKRLWNVGDMYRNGTTENDV</sequence>
<accession>A0AAE0YF88</accession>
<protein>
    <submittedName>
        <fullName evidence="1">Uncharacterized protein</fullName>
    </submittedName>
</protein>
<organism evidence="1 2">
    <name type="scientific">Elysia crispata</name>
    <name type="common">lettuce slug</name>
    <dbReference type="NCBI Taxonomy" id="231223"/>
    <lineage>
        <taxon>Eukaryota</taxon>
        <taxon>Metazoa</taxon>
        <taxon>Spiralia</taxon>
        <taxon>Lophotrochozoa</taxon>
        <taxon>Mollusca</taxon>
        <taxon>Gastropoda</taxon>
        <taxon>Heterobranchia</taxon>
        <taxon>Euthyneura</taxon>
        <taxon>Panpulmonata</taxon>
        <taxon>Sacoglossa</taxon>
        <taxon>Placobranchoidea</taxon>
        <taxon>Plakobranchidae</taxon>
        <taxon>Elysia</taxon>
    </lineage>
</organism>
<evidence type="ECO:0000313" key="1">
    <source>
        <dbReference type="EMBL" id="KAK3743544.1"/>
    </source>
</evidence>
<comment type="caution">
    <text evidence="1">The sequence shown here is derived from an EMBL/GenBank/DDBJ whole genome shotgun (WGS) entry which is preliminary data.</text>
</comment>
<proteinExistence type="predicted"/>
<keyword evidence="2" id="KW-1185">Reference proteome</keyword>
<gene>
    <name evidence="1" type="ORF">RRG08_027411</name>
</gene>
<reference evidence="1" key="1">
    <citation type="journal article" date="2023" name="G3 (Bethesda)">
        <title>A reference genome for the long-term kleptoplast-retaining sea slug Elysia crispata morphotype clarki.</title>
        <authorList>
            <person name="Eastman K.E."/>
            <person name="Pendleton A.L."/>
            <person name="Shaikh M.A."/>
            <person name="Suttiyut T."/>
            <person name="Ogas R."/>
            <person name="Tomko P."/>
            <person name="Gavelis G."/>
            <person name="Widhalm J.R."/>
            <person name="Wisecaver J.H."/>
        </authorList>
    </citation>
    <scope>NUCLEOTIDE SEQUENCE</scope>
    <source>
        <strain evidence="1">ECLA1</strain>
    </source>
</reference>
<dbReference type="AlphaFoldDB" id="A0AAE0YF88"/>
<evidence type="ECO:0000313" key="2">
    <source>
        <dbReference type="Proteomes" id="UP001283361"/>
    </source>
</evidence>